<keyword evidence="3 5" id="KW-0597">Phosphoprotein</keyword>
<dbReference type="GO" id="GO:0000156">
    <property type="term" value="F:phosphorelay response regulator activity"/>
    <property type="evidence" value="ECO:0007669"/>
    <property type="project" value="InterPro"/>
</dbReference>
<feature type="modified residue" description="4-aspartylphosphate" evidence="3 5">
    <location>
        <position position="56"/>
    </location>
</feature>
<comment type="function">
    <text evidence="3">Involved in chemotaxis. Part of a chemotaxis signal transduction system that modulates chemotaxis in response to various stimuli. Catalyzes the demethylation of specific methylglutamate residues introduced into the chemoreceptors (methyl-accepting chemotaxis proteins or MCP) by CheR. Also mediates the irreversible deamidation of specific glutamine residues to glutamic acid.</text>
</comment>
<evidence type="ECO:0000313" key="9">
    <source>
        <dbReference type="Proteomes" id="UP000006094"/>
    </source>
</evidence>
<dbReference type="AlphaFoldDB" id="K0B227"/>
<dbReference type="STRING" id="1128398.Curi_c25340"/>
<dbReference type="InterPro" id="IPR008248">
    <property type="entry name" value="CheB-like"/>
</dbReference>
<protein>
    <recommendedName>
        <fullName evidence="3">Protein-glutamate methylesterase/protein-glutamine glutaminase</fullName>
        <ecNumber evidence="3">3.1.1.61</ecNumber>
        <ecNumber evidence="3">3.5.1.44</ecNumber>
    </recommendedName>
</protein>
<dbReference type="PROSITE" id="PS50110">
    <property type="entry name" value="RESPONSE_REGULATORY"/>
    <property type="match status" value="1"/>
</dbReference>
<feature type="active site" evidence="3 4">
    <location>
        <position position="200"/>
    </location>
</feature>
<dbReference type="CDD" id="cd17541">
    <property type="entry name" value="REC_CheB-like"/>
    <property type="match status" value="1"/>
</dbReference>
<organism evidence="8 9">
    <name type="scientific">Gottschalkia acidurici (strain ATCC 7906 / DSM 604 / BCRC 14475 / CIP 104303 / KCTC 5404 / NCIMB 10678 / 9a)</name>
    <name type="common">Clostridium acidurici</name>
    <dbReference type="NCBI Taxonomy" id="1128398"/>
    <lineage>
        <taxon>Bacteria</taxon>
        <taxon>Bacillati</taxon>
        <taxon>Bacillota</taxon>
        <taxon>Tissierellia</taxon>
        <taxon>Tissierellales</taxon>
        <taxon>Gottschalkiaceae</taxon>
        <taxon>Gottschalkia</taxon>
    </lineage>
</organism>
<dbReference type="PANTHER" id="PTHR42872">
    <property type="entry name" value="PROTEIN-GLUTAMATE METHYLESTERASE/PROTEIN-GLUTAMINE GLUTAMINASE"/>
    <property type="match status" value="1"/>
</dbReference>
<evidence type="ECO:0000256" key="3">
    <source>
        <dbReference type="HAMAP-Rule" id="MF_00099"/>
    </source>
</evidence>
<dbReference type="GO" id="GO:0005737">
    <property type="term" value="C:cytoplasm"/>
    <property type="evidence" value="ECO:0007669"/>
    <property type="project" value="UniProtKB-SubCell"/>
</dbReference>
<accession>K0B227</accession>
<reference evidence="8 9" key="1">
    <citation type="journal article" date="2012" name="PLoS ONE">
        <title>The purine-utilizing bacterium Clostridium acidurici 9a: a genome-guided metabolic reconsideration.</title>
        <authorList>
            <person name="Hartwich K."/>
            <person name="Poehlein A."/>
            <person name="Daniel R."/>
        </authorList>
    </citation>
    <scope>NUCLEOTIDE SEQUENCE [LARGE SCALE GENOMIC DNA]</scope>
    <source>
        <strain evidence="9">ATCC 7906 / DSM 604 / BCRC 14475 / CIP 104303 / KCTC 5404 / NCIMB 10678 / 9a</strain>
    </source>
</reference>
<dbReference type="Pfam" id="PF00072">
    <property type="entry name" value="Response_reg"/>
    <property type="match status" value="1"/>
</dbReference>
<keyword evidence="3 4" id="KW-0145">Chemotaxis</keyword>
<dbReference type="InterPro" id="IPR035909">
    <property type="entry name" value="CheB_C"/>
</dbReference>
<dbReference type="RefSeq" id="WP_014968663.1">
    <property type="nucleotide sequence ID" value="NC_018664.1"/>
</dbReference>
<comment type="domain">
    <text evidence="3">Contains a C-terminal catalytic domain, and an N-terminal region which modulates catalytic activity.</text>
</comment>
<dbReference type="InterPro" id="IPR000673">
    <property type="entry name" value="Sig_transdc_resp-reg_Me-estase"/>
</dbReference>
<name>K0B227_GOTA9</name>
<feature type="domain" description="CheB-type methylesterase" evidence="7">
    <location>
        <begin position="157"/>
        <end position="351"/>
    </location>
</feature>
<dbReference type="GO" id="GO:0006935">
    <property type="term" value="P:chemotaxis"/>
    <property type="evidence" value="ECO:0007669"/>
    <property type="project" value="UniProtKB-UniRule"/>
</dbReference>
<dbReference type="Gene3D" id="3.40.50.180">
    <property type="entry name" value="Methylesterase CheB, C-terminal domain"/>
    <property type="match status" value="1"/>
</dbReference>
<keyword evidence="9" id="KW-1185">Reference proteome</keyword>
<dbReference type="HAMAP" id="MF_00099">
    <property type="entry name" value="CheB_chemtxs"/>
    <property type="match status" value="1"/>
</dbReference>
<dbReference type="EC" id="3.1.1.61" evidence="3"/>
<dbReference type="Pfam" id="PF01339">
    <property type="entry name" value="CheB_methylest"/>
    <property type="match status" value="1"/>
</dbReference>
<sequence>MSIINVLVVDDSAFMRQVLRNIINSQVDMKVIGIARDGIDAIEKAKSLKPDVITLDIEMPRMNGSEALKVIMEEAPTKVLMVSSLTSRNAEITMKCLSYGAFDFIEKPSGKLNSSFEAVTKEFLEAIRNSVNVDINSLIPKKIKSDSYTANNKGFHPKPSISSPNKILLIASSTGGPRSLEKIIPLLPADIGCPGIVVQHMPAGFTKSLAERLNKVSNLTVKEAVDGEPLKNNTIYIAPGDYHLGLQKVGTQVKLFLDSSQKINNVRPAADFTFEMAADIYGRNIVCAVLTGMGKDGAQGALKIKNMGGKVIAESKNTCVVYGMPKAVVDDGSADFILDNTEIADKIISLL</sequence>
<evidence type="ECO:0000313" key="8">
    <source>
        <dbReference type="EMBL" id="AFS79529.1"/>
    </source>
</evidence>
<feature type="domain" description="Response regulatory" evidence="6">
    <location>
        <begin position="5"/>
        <end position="122"/>
    </location>
</feature>
<dbReference type="InterPro" id="IPR001789">
    <property type="entry name" value="Sig_transdc_resp-reg_receiver"/>
</dbReference>
<dbReference type="PANTHER" id="PTHR42872:SF3">
    <property type="entry name" value="PROTEIN-GLUTAMATE METHYLESTERASE_PROTEIN-GLUTAMINE GLUTAMINASE 1"/>
    <property type="match status" value="1"/>
</dbReference>
<comment type="similarity">
    <text evidence="3">Belongs to the CheB family.</text>
</comment>
<evidence type="ECO:0000256" key="5">
    <source>
        <dbReference type="PROSITE-ProRule" id="PRU00169"/>
    </source>
</evidence>
<dbReference type="SMART" id="SM00448">
    <property type="entry name" value="REC"/>
    <property type="match status" value="1"/>
</dbReference>
<dbReference type="EC" id="3.5.1.44" evidence="3"/>
<dbReference type="KEGG" id="cad:Curi_c25340"/>
<comment type="subcellular location">
    <subcellularLocation>
        <location evidence="3">Cytoplasm</location>
    </subcellularLocation>
</comment>
<dbReference type="PATRIC" id="fig|1128398.3.peg.2609"/>
<dbReference type="CDD" id="cd16432">
    <property type="entry name" value="CheB_Rec"/>
    <property type="match status" value="1"/>
</dbReference>
<gene>
    <name evidence="8" type="primary">cheB2</name>
    <name evidence="3" type="synonym">cheB</name>
    <name evidence="8" type="ordered locus">Curi_c25340</name>
</gene>
<comment type="PTM">
    <text evidence="3">Phosphorylated by CheA. Phosphorylation of the N-terminal regulatory domain activates the methylesterase activity.</text>
</comment>
<dbReference type="Gene3D" id="3.40.50.2300">
    <property type="match status" value="1"/>
</dbReference>
<evidence type="ECO:0000256" key="1">
    <source>
        <dbReference type="ARBA" id="ARBA00022801"/>
    </source>
</evidence>
<evidence type="ECO:0000256" key="2">
    <source>
        <dbReference type="ARBA" id="ARBA00048267"/>
    </source>
</evidence>
<dbReference type="PIRSF" id="PIRSF000876">
    <property type="entry name" value="RR_chemtxs_CheB"/>
    <property type="match status" value="1"/>
</dbReference>
<dbReference type="SUPFAM" id="SSF52172">
    <property type="entry name" value="CheY-like"/>
    <property type="match status" value="1"/>
</dbReference>
<comment type="catalytic activity">
    <reaction evidence="2 3">
        <text>[protein]-L-glutamate 5-O-methyl ester + H2O = L-glutamyl-[protein] + methanol + H(+)</text>
        <dbReference type="Rhea" id="RHEA:23236"/>
        <dbReference type="Rhea" id="RHEA-COMP:10208"/>
        <dbReference type="Rhea" id="RHEA-COMP:10311"/>
        <dbReference type="ChEBI" id="CHEBI:15377"/>
        <dbReference type="ChEBI" id="CHEBI:15378"/>
        <dbReference type="ChEBI" id="CHEBI:17790"/>
        <dbReference type="ChEBI" id="CHEBI:29973"/>
        <dbReference type="ChEBI" id="CHEBI:82795"/>
        <dbReference type="EC" id="3.1.1.61"/>
    </reaction>
</comment>
<feature type="active site" evidence="3 4">
    <location>
        <position position="173"/>
    </location>
</feature>
<dbReference type="EMBL" id="CP003326">
    <property type="protein sequence ID" value="AFS79529.1"/>
    <property type="molecule type" value="Genomic_DNA"/>
</dbReference>
<dbReference type="eggNOG" id="COG2201">
    <property type="taxonomic scope" value="Bacteria"/>
</dbReference>
<dbReference type="Proteomes" id="UP000006094">
    <property type="component" value="Chromosome"/>
</dbReference>
<proteinExistence type="inferred from homology"/>
<dbReference type="InterPro" id="IPR011006">
    <property type="entry name" value="CheY-like_superfamily"/>
</dbReference>
<evidence type="ECO:0000259" key="7">
    <source>
        <dbReference type="PROSITE" id="PS50122"/>
    </source>
</evidence>
<keyword evidence="1 3" id="KW-0378">Hydrolase</keyword>
<evidence type="ECO:0000259" key="6">
    <source>
        <dbReference type="PROSITE" id="PS50110"/>
    </source>
</evidence>
<keyword evidence="3" id="KW-0963">Cytoplasm</keyword>
<comment type="catalytic activity">
    <reaction evidence="3">
        <text>L-glutaminyl-[protein] + H2O = L-glutamyl-[protein] + NH4(+)</text>
        <dbReference type="Rhea" id="RHEA:16441"/>
        <dbReference type="Rhea" id="RHEA-COMP:10207"/>
        <dbReference type="Rhea" id="RHEA-COMP:10208"/>
        <dbReference type="ChEBI" id="CHEBI:15377"/>
        <dbReference type="ChEBI" id="CHEBI:28938"/>
        <dbReference type="ChEBI" id="CHEBI:29973"/>
        <dbReference type="ChEBI" id="CHEBI:30011"/>
        <dbReference type="EC" id="3.5.1.44"/>
    </reaction>
</comment>
<evidence type="ECO:0000256" key="4">
    <source>
        <dbReference type="PROSITE-ProRule" id="PRU00050"/>
    </source>
</evidence>
<dbReference type="GO" id="GO:0008984">
    <property type="term" value="F:protein-glutamate methylesterase activity"/>
    <property type="evidence" value="ECO:0007669"/>
    <property type="project" value="UniProtKB-UniRule"/>
</dbReference>
<dbReference type="PROSITE" id="PS50122">
    <property type="entry name" value="CHEB"/>
    <property type="match status" value="1"/>
</dbReference>
<feature type="active site" evidence="3 4">
    <location>
        <position position="296"/>
    </location>
</feature>
<dbReference type="HOGENOM" id="CLU_000445_51_0_9"/>
<dbReference type="GO" id="GO:0050568">
    <property type="term" value="F:protein-glutamine glutaminase activity"/>
    <property type="evidence" value="ECO:0007669"/>
    <property type="project" value="UniProtKB-UniRule"/>
</dbReference>
<dbReference type="SUPFAM" id="SSF52738">
    <property type="entry name" value="Methylesterase CheB, C-terminal domain"/>
    <property type="match status" value="1"/>
</dbReference>
<dbReference type="OrthoDB" id="9793421at2"/>
<dbReference type="NCBIfam" id="NF001965">
    <property type="entry name" value="PRK00742.1"/>
    <property type="match status" value="1"/>
</dbReference>